<reference evidence="2 3" key="1">
    <citation type="submission" date="2024-05" db="EMBL/GenBank/DDBJ databases">
        <authorList>
            <person name="Duchaud E."/>
        </authorList>
    </citation>
    <scope>NUCLEOTIDE SEQUENCE [LARGE SCALE GENOMIC DNA]</scope>
    <source>
        <strain evidence="2">Ena-SAMPLE-TAB-13-05-2024-13:56:06:370-140302</strain>
    </source>
</reference>
<accession>A0ABM9P468</accession>
<comment type="caution">
    <text evidence="2">The sequence shown here is derived from an EMBL/GenBank/DDBJ whole genome shotgun (WGS) entry which is preliminary data.</text>
</comment>
<protein>
    <submittedName>
        <fullName evidence="2">Uncharacterized protein</fullName>
    </submittedName>
</protein>
<evidence type="ECO:0000313" key="3">
    <source>
        <dbReference type="Proteomes" id="UP001497416"/>
    </source>
</evidence>
<keyword evidence="1" id="KW-0732">Signal</keyword>
<dbReference type="RefSeq" id="WP_348712967.1">
    <property type="nucleotide sequence ID" value="NZ_CAXIXY010000006.1"/>
</dbReference>
<proteinExistence type="predicted"/>
<feature type="signal peptide" evidence="1">
    <location>
        <begin position="1"/>
        <end position="23"/>
    </location>
</feature>
<dbReference type="EMBL" id="CAXIXY010000006">
    <property type="protein sequence ID" value="CAL2090560.1"/>
    <property type="molecule type" value="Genomic_DNA"/>
</dbReference>
<name>A0ABM9P468_9FLAO</name>
<dbReference type="Proteomes" id="UP001497416">
    <property type="component" value="Unassembled WGS sequence"/>
</dbReference>
<feature type="chain" id="PRO_5045233208" evidence="1">
    <location>
        <begin position="24"/>
        <end position="197"/>
    </location>
</feature>
<evidence type="ECO:0000256" key="1">
    <source>
        <dbReference type="SAM" id="SignalP"/>
    </source>
</evidence>
<sequence length="197" mass="23403">MKRRILFAIKLFLLCAVIQQLNGQTYNTIISDSVINNLMKHEITTRAKSYSDSKIWKKKIKSTPTPWSEAIVELISAEYNDFITQKKFIIERDKRYFPKLKKLTEILSKSDFDYMESQFNSELNNKWNFKTKKGRLRDNPRRKYYSYTIPLFNKEHSVALLYSEFGGCSYCGGARMLVYIKKNNTWKLYKSIPLWES</sequence>
<organism evidence="2 3">
    <name type="scientific">Tenacibaculum platacis</name>
    <dbReference type="NCBI Taxonomy" id="3137852"/>
    <lineage>
        <taxon>Bacteria</taxon>
        <taxon>Pseudomonadati</taxon>
        <taxon>Bacteroidota</taxon>
        <taxon>Flavobacteriia</taxon>
        <taxon>Flavobacteriales</taxon>
        <taxon>Flavobacteriaceae</taxon>
        <taxon>Tenacibaculum</taxon>
    </lineage>
</organism>
<evidence type="ECO:0000313" key="2">
    <source>
        <dbReference type="EMBL" id="CAL2090560.1"/>
    </source>
</evidence>
<gene>
    <name evidence="2" type="ORF">T190607A01A_40037</name>
</gene>
<keyword evidence="3" id="KW-1185">Reference proteome</keyword>